<comment type="caution">
    <text evidence="2">The sequence shown here is derived from an EMBL/GenBank/DDBJ whole genome shotgun (WGS) entry which is preliminary data.</text>
</comment>
<accession>A0A1X3HF75</accession>
<keyword evidence="1" id="KW-0812">Transmembrane</keyword>
<name>A0A1X3HF75_9BRAD</name>
<evidence type="ECO:0000313" key="3">
    <source>
        <dbReference type="Proteomes" id="UP000193553"/>
    </source>
</evidence>
<keyword evidence="1" id="KW-0472">Membrane</keyword>
<keyword evidence="1" id="KW-1133">Transmembrane helix</keyword>
<dbReference type="Proteomes" id="UP000193553">
    <property type="component" value="Unassembled WGS sequence"/>
</dbReference>
<organism evidence="2 3">
    <name type="scientific">Bradyrhizobium canariense</name>
    <dbReference type="NCBI Taxonomy" id="255045"/>
    <lineage>
        <taxon>Bacteria</taxon>
        <taxon>Pseudomonadati</taxon>
        <taxon>Pseudomonadota</taxon>
        <taxon>Alphaproteobacteria</taxon>
        <taxon>Hyphomicrobiales</taxon>
        <taxon>Nitrobacteraceae</taxon>
        <taxon>Bradyrhizobium</taxon>
    </lineage>
</organism>
<dbReference type="EMBL" id="NAFI01000121">
    <property type="protein sequence ID" value="OSJ18923.1"/>
    <property type="molecule type" value="Genomic_DNA"/>
</dbReference>
<proteinExistence type="predicted"/>
<gene>
    <name evidence="2" type="ORF">BSZ18_01325</name>
</gene>
<reference evidence="2 3" key="1">
    <citation type="submission" date="2017-03" db="EMBL/GenBank/DDBJ databases">
        <title>Whole genome sequences of fourteen strains of Bradyrhizobium canariense and one strain of Bradyrhizobium japonicum isolated from Lupinus (Papilionoideae: Genisteae) species in Algeria.</title>
        <authorList>
            <person name="Crovadore J."/>
            <person name="Chekireb D."/>
            <person name="Brachmann A."/>
            <person name="Chablais R."/>
            <person name="Cochard B."/>
            <person name="Lefort F."/>
        </authorList>
    </citation>
    <scope>NUCLEOTIDE SEQUENCE [LARGE SCALE GENOMIC DNA]</scope>
    <source>
        <strain evidence="2 3">UBMA195</strain>
    </source>
</reference>
<feature type="transmembrane region" description="Helical" evidence="1">
    <location>
        <begin position="32"/>
        <end position="54"/>
    </location>
</feature>
<evidence type="ECO:0000256" key="1">
    <source>
        <dbReference type="SAM" id="Phobius"/>
    </source>
</evidence>
<sequence>MRFLFAGLILMSISLGMLLSLVLDNWLRGGAYVWWLLLALLMSFAILSVSITVLTRLRCSRN</sequence>
<dbReference type="AlphaFoldDB" id="A0A1X3HF75"/>
<protein>
    <submittedName>
        <fullName evidence="2">Uncharacterized protein</fullName>
    </submittedName>
</protein>
<evidence type="ECO:0000313" key="2">
    <source>
        <dbReference type="EMBL" id="OSJ18923.1"/>
    </source>
</evidence>